<proteinExistence type="predicted"/>
<feature type="transmembrane region" description="Helical" evidence="1">
    <location>
        <begin position="12"/>
        <end position="33"/>
    </location>
</feature>
<accession>A0A371GGB3</accession>
<evidence type="ECO:0000313" key="2">
    <source>
        <dbReference type="EMBL" id="RDX89540.1"/>
    </source>
</evidence>
<dbReference type="EMBL" id="QJKJ01005640">
    <property type="protein sequence ID" value="RDX89540.1"/>
    <property type="molecule type" value="Genomic_DNA"/>
</dbReference>
<comment type="caution">
    <text evidence="2">The sequence shown here is derived from an EMBL/GenBank/DDBJ whole genome shotgun (WGS) entry which is preliminary data.</text>
</comment>
<keyword evidence="1" id="KW-0812">Transmembrane</keyword>
<reference evidence="2" key="1">
    <citation type="submission" date="2018-05" db="EMBL/GenBank/DDBJ databases">
        <title>Draft genome of Mucuna pruriens seed.</title>
        <authorList>
            <person name="Nnadi N.E."/>
            <person name="Vos R."/>
            <person name="Hasami M.H."/>
            <person name="Devisetty U.K."/>
            <person name="Aguiy J.C."/>
        </authorList>
    </citation>
    <scope>NUCLEOTIDE SEQUENCE [LARGE SCALE GENOMIC DNA]</scope>
    <source>
        <strain evidence="2">JCA_2017</strain>
    </source>
</reference>
<dbReference type="AlphaFoldDB" id="A0A371GGB3"/>
<gene>
    <name evidence="2" type="ORF">CR513_28717</name>
</gene>
<dbReference type="Proteomes" id="UP000257109">
    <property type="component" value="Unassembled WGS sequence"/>
</dbReference>
<evidence type="ECO:0000313" key="3">
    <source>
        <dbReference type="Proteomes" id="UP000257109"/>
    </source>
</evidence>
<keyword evidence="1" id="KW-1133">Transmembrane helix</keyword>
<sequence>MASDVNSIQSTFLGVHEANFFLILSMIIPNMYLQPLMKELNELWIESVETYDSSLKELFRMVEYLYWICLPNLLMKKHFDSTIEERDAPKLLSRLEILKQLDDINVTFESNLESNIKGNKNCEEDGPKQWKKKSIFFNLPY</sequence>
<evidence type="ECO:0000256" key="1">
    <source>
        <dbReference type="SAM" id="Phobius"/>
    </source>
</evidence>
<keyword evidence="3" id="KW-1185">Reference proteome</keyword>
<name>A0A371GGB3_MUCPR</name>
<organism evidence="2 3">
    <name type="scientific">Mucuna pruriens</name>
    <name type="common">Velvet bean</name>
    <name type="synonym">Dolichos pruriens</name>
    <dbReference type="NCBI Taxonomy" id="157652"/>
    <lineage>
        <taxon>Eukaryota</taxon>
        <taxon>Viridiplantae</taxon>
        <taxon>Streptophyta</taxon>
        <taxon>Embryophyta</taxon>
        <taxon>Tracheophyta</taxon>
        <taxon>Spermatophyta</taxon>
        <taxon>Magnoliopsida</taxon>
        <taxon>eudicotyledons</taxon>
        <taxon>Gunneridae</taxon>
        <taxon>Pentapetalae</taxon>
        <taxon>rosids</taxon>
        <taxon>fabids</taxon>
        <taxon>Fabales</taxon>
        <taxon>Fabaceae</taxon>
        <taxon>Papilionoideae</taxon>
        <taxon>50 kb inversion clade</taxon>
        <taxon>NPAAA clade</taxon>
        <taxon>indigoferoid/millettioid clade</taxon>
        <taxon>Phaseoleae</taxon>
        <taxon>Mucuna</taxon>
    </lineage>
</organism>
<feature type="non-terminal residue" evidence="2">
    <location>
        <position position="1"/>
    </location>
</feature>
<protein>
    <submittedName>
        <fullName evidence="2">Uncharacterized protein</fullName>
    </submittedName>
</protein>
<keyword evidence="1" id="KW-0472">Membrane</keyword>